<dbReference type="SUPFAM" id="SSF50494">
    <property type="entry name" value="Trypsin-like serine proteases"/>
    <property type="match status" value="1"/>
</dbReference>
<dbReference type="AlphaFoldDB" id="R7TB08"/>
<evidence type="ECO:0000313" key="5">
    <source>
        <dbReference type="EnsemblMetazoa" id="CapteP202018"/>
    </source>
</evidence>
<dbReference type="EMBL" id="KB311733">
    <property type="protein sequence ID" value="ELT88677.1"/>
    <property type="molecule type" value="Genomic_DNA"/>
</dbReference>
<evidence type="ECO:0000256" key="1">
    <source>
        <dbReference type="ARBA" id="ARBA00023157"/>
    </source>
</evidence>
<dbReference type="Gene3D" id="2.40.10.10">
    <property type="entry name" value="Trypsin-like serine proteases"/>
    <property type="match status" value="2"/>
</dbReference>
<dbReference type="EMBL" id="AMQN01003393">
    <property type="status" value="NOT_ANNOTATED_CDS"/>
    <property type="molecule type" value="Genomic_DNA"/>
</dbReference>
<dbReference type="InterPro" id="IPR043504">
    <property type="entry name" value="Peptidase_S1_PA_chymotrypsin"/>
</dbReference>
<protein>
    <recommendedName>
        <fullName evidence="3">Peptidase S1 domain-containing protein</fullName>
    </recommendedName>
</protein>
<dbReference type="SMART" id="SM00020">
    <property type="entry name" value="Tryp_SPc"/>
    <property type="match status" value="1"/>
</dbReference>
<keyword evidence="1" id="KW-1015">Disulfide bond</keyword>
<dbReference type="PANTHER" id="PTHR24256">
    <property type="entry name" value="TRYPTASE-RELATED"/>
    <property type="match status" value="1"/>
</dbReference>
<keyword evidence="6" id="KW-1185">Reference proteome</keyword>
<dbReference type="GO" id="GO:0006508">
    <property type="term" value="P:proteolysis"/>
    <property type="evidence" value="ECO:0007669"/>
    <property type="project" value="InterPro"/>
</dbReference>
<comment type="similarity">
    <text evidence="2">Belongs to the peptidase S1 family. CLIP subfamily.</text>
</comment>
<dbReference type="InterPro" id="IPR001254">
    <property type="entry name" value="Trypsin_dom"/>
</dbReference>
<dbReference type="EnsemblMetazoa" id="CapteT202018">
    <property type="protein sequence ID" value="CapteP202018"/>
    <property type="gene ID" value="CapteG202018"/>
</dbReference>
<dbReference type="PROSITE" id="PS50240">
    <property type="entry name" value="TRYPSIN_DOM"/>
    <property type="match status" value="1"/>
</dbReference>
<feature type="domain" description="Peptidase S1" evidence="3">
    <location>
        <begin position="21"/>
        <end position="211"/>
    </location>
</feature>
<sequence>MAVAAIPPERQEKNGKFGHTGGAVLIDSMHALCAAHCFMVANAATDKPYYKLYAGDFDLSMGDAEQLHDIAMIRFNEPADLSNPSIKTIKMVEDTDSFAGNDACWITGWRRACNQKEQLRLTHPDGVNIPVTTNQVCQQRWRRAGIVGWLHTIMAIHICVDGEAGEKSACQKNNKFVPTGITSRGSPDCEKQPSVYIRVSKYLDWARSEIAKL</sequence>
<dbReference type="Pfam" id="PF00089">
    <property type="entry name" value="Trypsin"/>
    <property type="match status" value="1"/>
</dbReference>
<evidence type="ECO:0000313" key="4">
    <source>
        <dbReference type="EMBL" id="ELT88677.1"/>
    </source>
</evidence>
<dbReference type="InterPro" id="IPR051487">
    <property type="entry name" value="Ser/Thr_Proteases_Immune/Dev"/>
</dbReference>
<dbReference type="InterPro" id="IPR009003">
    <property type="entry name" value="Peptidase_S1_PA"/>
</dbReference>
<dbReference type="STRING" id="283909.R7TB08"/>
<accession>R7TB08</accession>
<name>R7TB08_CAPTE</name>
<proteinExistence type="inferred from homology"/>
<evidence type="ECO:0000259" key="3">
    <source>
        <dbReference type="PROSITE" id="PS50240"/>
    </source>
</evidence>
<dbReference type="HOGENOM" id="CLU_1295484_0_0_1"/>
<reference evidence="5" key="3">
    <citation type="submission" date="2015-06" db="UniProtKB">
        <authorList>
            <consortium name="EnsemblMetazoa"/>
        </authorList>
    </citation>
    <scope>IDENTIFICATION</scope>
</reference>
<dbReference type="Proteomes" id="UP000014760">
    <property type="component" value="Unassembled WGS sequence"/>
</dbReference>
<dbReference type="OrthoDB" id="10061449at2759"/>
<reference evidence="6" key="1">
    <citation type="submission" date="2012-12" db="EMBL/GenBank/DDBJ databases">
        <authorList>
            <person name="Hellsten U."/>
            <person name="Grimwood J."/>
            <person name="Chapman J.A."/>
            <person name="Shapiro H."/>
            <person name="Aerts A."/>
            <person name="Otillar R.P."/>
            <person name="Terry A.Y."/>
            <person name="Boore J.L."/>
            <person name="Simakov O."/>
            <person name="Marletaz F."/>
            <person name="Cho S.-J."/>
            <person name="Edsinger-Gonzales E."/>
            <person name="Havlak P."/>
            <person name="Kuo D.-H."/>
            <person name="Larsson T."/>
            <person name="Lv J."/>
            <person name="Arendt D."/>
            <person name="Savage R."/>
            <person name="Osoegawa K."/>
            <person name="de Jong P."/>
            <person name="Lindberg D.R."/>
            <person name="Seaver E.C."/>
            <person name="Weisblat D.A."/>
            <person name="Putnam N.H."/>
            <person name="Grigoriev I.V."/>
            <person name="Rokhsar D.S."/>
        </authorList>
    </citation>
    <scope>NUCLEOTIDE SEQUENCE</scope>
    <source>
        <strain evidence="6">I ESC-2004</strain>
    </source>
</reference>
<reference evidence="4 6" key="2">
    <citation type="journal article" date="2013" name="Nature">
        <title>Insights into bilaterian evolution from three spiralian genomes.</title>
        <authorList>
            <person name="Simakov O."/>
            <person name="Marletaz F."/>
            <person name="Cho S.J."/>
            <person name="Edsinger-Gonzales E."/>
            <person name="Havlak P."/>
            <person name="Hellsten U."/>
            <person name="Kuo D.H."/>
            <person name="Larsson T."/>
            <person name="Lv J."/>
            <person name="Arendt D."/>
            <person name="Savage R."/>
            <person name="Osoegawa K."/>
            <person name="de Jong P."/>
            <person name="Grimwood J."/>
            <person name="Chapman J.A."/>
            <person name="Shapiro H."/>
            <person name="Aerts A."/>
            <person name="Otillar R.P."/>
            <person name="Terry A.Y."/>
            <person name="Boore J.L."/>
            <person name="Grigoriev I.V."/>
            <person name="Lindberg D.R."/>
            <person name="Seaver E.C."/>
            <person name="Weisblat D.A."/>
            <person name="Putnam N.H."/>
            <person name="Rokhsar D.S."/>
        </authorList>
    </citation>
    <scope>NUCLEOTIDE SEQUENCE</scope>
    <source>
        <strain evidence="4 6">I ESC-2004</strain>
    </source>
</reference>
<dbReference type="GO" id="GO:0004252">
    <property type="term" value="F:serine-type endopeptidase activity"/>
    <property type="evidence" value="ECO:0007669"/>
    <property type="project" value="InterPro"/>
</dbReference>
<organism evidence="4">
    <name type="scientific">Capitella teleta</name>
    <name type="common">Polychaete worm</name>
    <dbReference type="NCBI Taxonomy" id="283909"/>
    <lineage>
        <taxon>Eukaryota</taxon>
        <taxon>Metazoa</taxon>
        <taxon>Spiralia</taxon>
        <taxon>Lophotrochozoa</taxon>
        <taxon>Annelida</taxon>
        <taxon>Polychaeta</taxon>
        <taxon>Sedentaria</taxon>
        <taxon>Scolecida</taxon>
        <taxon>Capitellidae</taxon>
        <taxon>Capitella</taxon>
    </lineage>
</organism>
<evidence type="ECO:0000256" key="2">
    <source>
        <dbReference type="ARBA" id="ARBA00024195"/>
    </source>
</evidence>
<evidence type="ECO:0000313" key="6">
    <source>
        <dbReference type="Proteomes" id="UP000014760"/>
    </source>
</evidence>
<gene>
    <name evidence="4" type="ORF">CAPTEDRAFT_202018</name>
</gene>